<dbReference type="InterPro" id="IPR046960">
    <property type="entry name" value="PPR_At4g14850-like_plant"/>
</dbReference>
<dbReference type="Gene3D" id="1.25.40.10">
    <property type="entry name" value="Tetratricopeptide repeat domain"/>
    <property type="match status" value="3"/>
</dbReference>
<dbReference type="Proteomes" id="UP001454036">
    <property type="component" value="Unassembled WGS sequence"/>
</dbReference>
<gene>
    <name evidence="3" type="ORF">LIER_43837</name>
</gene>
<dbReference type="PANTHER" id="PTHR24015:SF1923">
    <property type="entry name" value="OS03G0624800 PROTEIN"/>
    <property type="match status" value="1"/>
</dbReference>
<feature type="repeat" description="PPR" evidence="2">
    <location>
        <begin position="149"/>
        <end position="183"/>
    </location>
</feature>
<feature type="repeat" description="PPR" evidence="2">
    <location>
        <begin position="346"/>
        <end position="376"/>
    </location>
</feature>
<dbReference type="PANTHER" id="PTHR24015">
    <property type="entry name" value="OS07G0578800 PROTEIN-RELATED"/>
    <property type="match status" value="1"/>
</dbReference>
<dbReference type="InterPro" id="IPR002885">
    <property type="entry name" value="PPR_rpt"/>
</dbReference>
<keyword evidence="1" id="KW-0677">Repeat</keyword>
<dbReference type="InterPro" id="IPR011990">
    <property type="entry name" value="TPR-like_helical_dom_sf"/>
</dbReference>
<sequence length="540" mass="60988">MQHMKCLKDQCIPTKIPFNRFLNKAVRRLQQCSFYSYHQPFDEMSHRDISSLNSILASYIRERDPNATWDFFVRVHKARVDLNSYTFTPVLRACSILQKPIRGKQVHALMIKSASDVETITKTALIDMYSKYGELDESVRIFYEMVYKDVVAWNAMLSNYLRHGMPVKALAVFGEMKKEQVDISEFTLCSVLKACTSVKAYKQGEQIHGMVVVIGRDLVVLGTALVDFYSSLGYIDKAIKIYQTLNWTKDDIMHNSLIFGCVINKRYDFAMLLMSKIRPNVIALTSALVACSQGSDLWIGKQIHGVAIRRDFLFQTQFCNTLLDMYAKCGNISSARLVFDAIHQKDVVSWTSMIDAYGSHGCGIEAVELFKNMGDEESGVLPNYVTFINVLSACGHSGLVEEGRECFVLFQNKYGVEPAPEHYACFIDILGRASHIEEVWSLFHDMLALGTKPTADVWAALLNACKLNHDVERGESAANNLLELDPDKPGNYIAVSNFYAAIGRWDSVDRLRNLMKDRGLAKEEGSSWVNDLPTSTLVKN</sequence>
<dbReference type="FunFam" id="1.25.40.10:FF:000382">
    <property type="entry name" value="Pentatricopeptide repeat-containing protein"/>
    <property type="match status" value="1"/>
</dbReference>
<dbReference type="EMBL" id="BAABME010039674">
    <property type="protein sequence ID" value="GAA0169129.1"/>
    <property type="molecule type" value="Genomic_DNA"/>
</dbReference>
<protein>
    <recommendedName>
        <fullName evidence="5">Pentatricopeptide repeat-containing protein</fullName>
    </recommendedName>
</protein>
<dbReference type="Pfam" id="PF13041">
    <property type="entry name" value="PPR_2"/>
    <property type="match status" value="1"/>
</dbReference>
<reference evidence="3 4" key="1">
    <citation type="submission" date="2024-01" db="EMBL/GenBank/DDBJ databases">
        <title>The complete chloroplast genome sequence of Lithospermum erythrorhizon: insights into the phylogenetic relationship among Boraginaceae species and the maternal lineages of purple gromwells.</title>
        <authorList>
            <person name="Okada T."/>
            <person name="Watanabe K."/>
        </authorList>
    </citation>
    <scope>NUCLEOTIDE SEQUENCE [LARGE SCALE GENOMIC DNA]</scope>
</reference>
<keyword evidence="4" id="KW-1185">Reference proteome</keyword>
<dbReference type="PROSITE" id="PS51375">
    <property type="entry name" value="PPR"/>
    <property type="match status" value="3"/>
</dbReference>
<evidence type="ECO:0000256" key="1">
    <source>
        <dbReference type="ARBA" id="ARBA00022737"/>
    </source>
</evidence>
<dbReference type="Pfam" id="PF20431">
    <property type="entry name" value="E_motif"/>
    <property type="match status" value="1"/>
</dbReference>
<dbReference type="FunFam" id="1.25.40.10:FF:000090">
    <property type="entry name" value="Pentatricopeptide repeat-containing protein, chloroplastic"/>
    <property type="match status" value="1"/>
</dbReference>
<evidence type="ECO:0000313" key="4">
    <source>
        <dbReference type="Proteomes" id="UP001454036"/>
    </source>
</evidence>
<accession>A0AAV3QYG5</accession>
<evidence type="ECO:0008006" key="5">
    <source>
        <dbReference type="Google" id="ProtNLM"/>
    </source>
</evidence>
<evidence type="ECO:0000313" key="3">
    <source>
        <dbReference type="EMBL" id="GAA0169129.1"/>
    </source>
</evidence>
<organism evidence="3 4">
    <name type="scientific">Lithospermum erythrorhizon</name>
    <name type="common">Purple gromwell</name>
    <name type="synonym">Lithospermum officinale var. erythrorhizon</name>
    <dbReference type="NCBI Taxonomy" id="34254"/>
    <lineage>
        <taxon>Eukaryota</taxon>
        <taxon>Viridiplantae</taxon>
        <taxon>Streptophyta</taxon>
        <taxon>Embryophyta</taxon>
        <taxon>Tracheophyta</taxon>
        <taxon>Spermatophyta</taxon>
        <taxon>Magnoliopsida</taxon>
        <taxon>eudicotyledons</taxon>
        <taxon>Gunneridae</taxon>
        <taxon>Pentapetalae</taxon>
        <taxon>asterids</taxon>
        <taxon>lamiids</taxon>
        <taxon>Boraginales</taxon>
        <taxon>Boraginaceae</taxon>
        <taxon>Boraginoideae</taxon>
        <taxon>Lithospermeae</taxon>
        <taxon>Lithospermum</taxon>
    </lineage>
</organism>
<comment type="caution">
    <text evidence="3">The sequence shown here is derived from an EMBL/GenBank/DDBJ whole genome shotgun (WGS) entry which is preliminary data.</text>
</comment>
<dbReference type="Pfam" id="PF01535">
    <property type="entry name" value="PPR"/>
    <property type="match status" value="4"/>
</dbReference>
<dbReference type="AlphaFoldDB" id="A0AAV3QYG5"/>
<name>A0AAV3QYG5_LITER</name>
<dbReference type="NCBIfam" id="TIGR00756">
    <property type="entry name" value="PPR"/>
    <property type="match status" value="3"/>
</dbReference>
<dbReference type="InterPro" id="IPR046848">
    <property type="entry name" value="E_motif"/>
</dbReference>
<feature type="repeat" description="PPR" evidence="2">
    <location>
        <begin position="419"/>
        <end position="453"/>
    </location>
</feature>
<dbReference type="GO" id="GO:0009451">
    <property type="term" value="P:RNA modification"/>
    <property type="evidence" value="ECO:0007669"/>
    <property type="project" value="InterPro"/>
</dbReference>
<dbReference type="GO" id="GO:0003723">
    <property type="term" value="F:RNA binding"/>
    <property type="evidence" value="ECO:0007669"/>
    <property type="project" value="InterPro"/>
</dbReference>
<evidence type="ECO:0000256" key="2">
    <source>
        <dbReference type="PROSITE-ProRule" id="PRU00708"/>
    </source>
</evidence>
<proteinExistence type="predicted"/>